<feature type="transmembrane region" description="Helical" evidence="1">
    <location>
        <begin position="40"/>
        <end position="61"/>
    </location>
</feature>
<reference evidence="2 3" key="1">
    <citation type="submission" date="2014-10" db="EMBL/GenBank/DDBJ databases">
        <title>Draft genome of anammox bacterium scalindua brodae, obtained using differential coverage binning of sequence data from two enrichment reactors.</title>
        <authorList>
            <person name="Speth D.R."/>
            <person name="Russ L."/>
            <person name="Kartal B."/>
            <person name="Op den Camp H.J."/>
            <person name="Dutilh B.E."/>
            <person name="Jetten M.S."/>
        </authorList>
    </citation>
    <scope>NUCLEOTIDE SEQUENCE [LARGE SCALE GENOMIC DNA]</scope>
    <source>
        <strain evidence="2">RU1</strain>
    </source>
</reference>
<keyword evidence="1" id="KW-0472">Membrane</keyword>
<keyword evidence="1" id="KW-1133">Transmembrane helix</keyword>
<feature type="non-terminal residue" evidence="2">
    <location>
        <position position="1"/>
    </location>
</feature>
<dbReference type="Proteomes" id="UP000030652">
    <property type="component" value="Unassembled WGS sequence"/>
</dbReference>
<sequence>SVLKESLKSRFEDYGALKDEMKESVDNLLKVPHSTSFDEFAAVILVLGFSGTLLSFFYTLINFDMNNEGFLQLFTYLAVGIKSSFFAACASGLMGSRHARLRERVDAEKEMLGKETFYKDLIYFISHPPSKKTTRSPDPNNKEVLIKEFIGTGGRG</sequence>
<evidence type="ECO:0000313" key="2">
    <source>
        <dbReference type="EMBL" id="KHE90482.1"/>
    </source>
</evidence>
<dbReference type="AlphaFoldDB" id="A0A0B0EB20"/>
<name>A0A0B0EB20_9BACT</name>
<keyword evidence="1" id="KW-0812">Transmembrane</keyword>
<evidence type="ECO:0000313" key="3">
    <source>
        <dbReference type="Proteomes" id="UP000030652"/>
    </source>
</evidence>
<evidence type="ECO:0000256" key="1">
    <source>
        <dbReference type="SAM" id="Phobius"/>
    </source>
</evidence>
<organism evidence="2 3">
    <name type="scientific">Candidatus Scalindua brodae</name>
    <dbReference type="NCBI Taxonomy" id="237368"/>
    <lineage>
        <taxon>Bacteria</taxon>
        <taxon>Pseudomonadati</taxon>
        <taxon>Planctomycetota</taxon>
        <taxon>Candidatus Brocadiia</taxon>
        <taxon>Candidatus Brocadiales</taxon>
        <taxon>Candidatus Scalinduaceae</taxon>
        <taxon>Candidatus Scalindua</taxon>
    </lineage>
</organism>
<gene>
    <name evidence="2" type="ORF">SCABRO_03784</name>
</gene>
<proteinExistence type="predicted"/>
<comment type="caution">
    <text evidence="2">The sequence shown here is derived from an EMBL/GenBank/DDBJ whole genome shotgun (WGS) entry which is preliminary data.</text>
</comment>
<dbReference type="EMBL" id="JRYO01000261">
    <property type="protein sequence ID" value="KHE90482.1"/>
    <property type="molecule type" value="Genomic_DNA"/>
</dbReference>
<accession>A0A0B0EB20</accession>
<protein>
    <submittedName>
        <fullName evidence="2">Uncharacterized protein</fullName>
    </submittedName>
</protein>
<feature type="transmembrane region" description="Helical" evidence="1">
    <location>
        <begin position="73"/>
        <end position="94"/>
    </location>
</feature>